<proteinExistence type="predicted"/>
<dbReference type="OrthoDB" id="218695at2"/>
<organism evidence="1 2">
    <name type="scientific">Actinomadura darangshiensis</name>
    <dbReference type="NCBI Taxonomy" id="705336"/>
    <lineage>
        <taxon>Bacteria</taxon>
        <taxon>Bacillati</taxon>
        <taxon>Actinomycetota</taxon>
        <taxon>Actinomycetes</taxon>
        <taxon>Streptosporangiales</taxon>
        <taxon>Thermomonosporaceae</taxon>
        <taxon>Actinomadura</taxon>
    </lineage>
</organism>
<name>A0A4R5BHV7_9ACTN</name>
<dbReference type="InterPro" id="IPR015943">
    <property type="entry name" value="WD40/YVTN_repeat-like_dom_sf"/>
</dbReference>
<evidence type="ECO:0000313" key="2">
    <source>
        <dbReference type="Proteomes" id="UP000295578"/>
    </source>
</evidence>
<dbReference type="SUPFAM" id="SSF50998">
    <property type="entry name" value="Quinoprotein alcohol dehydrogenase-like"/>
    <property type="match status" value="1"/>
</dbReference>
<dbReference type="Gene3D" id="2.130.10.10">
    <property type="entry name" value="YVTN repeat-like/Quinoprotein amine dehydrogenase"/>
    <property type="match status" value="2"/>
</dbReference>
<accession>A0A4R5BHV7</accession>
<protein>
    <recommendedName>
        <fullName evidence="3">WD40 repeat domain-containing protein</fullName>
    </recommendedName>
</protein>
<reference evidence="1 2" key="1">
    <citation type="submission" date="2019-03" db="EMBL/GenBank/DDBJ databases">
        <title>Draft genome sequences of novel Actinobacteria.</title>
        <authorList>
            <person name="Sahin N."/>
            <person name="Ay H."/>
            <person name="Saygin H."/>
        </authorList>
    </citation>
    <scope>NUCLEOTIDE SEQUENCE [LARGE SCALE GENOMIC DNA]</scope>
    <source>
        <strain evidence="1 2">DSM 45941</strain>
    </source>
</reference>
<dbReference type="Proteomes" id="UP000295578">
    <property type="component" value="Unassembled WGS sequence"/>
</dbReference>
<keyword evidence="2" id="KW-1185">Reference proteome</keyword>
<evidence type="ECO:0000313" key="1">
    <source>
        <dbReference type="EMBL" id="TDD83414.1"/>
    </source>
</evidence>
<comment type="caution">
    <text evidence="1">The sequence shown here is derived from an EMBL/GenBank/DDBJ whole genome shotgun (WGS) entry which is preliminary data.</text>
</comment>
<gene>
    <name evidence="1" type="ORF">E1293_14705</name>
</gene>
<dbReference type="EMBL" id="SMKY01000054">
    <property type="protein sequence ID" value="TDD83414.1"/>
    <property type="molecule type" value="Genomic_DNA"/>
</dbReference>
<dbReference type="RefSeq" id="WP_132197944.1">
    <property type="nucleotide sequence ID" value="NZ_SMKY01000054.1"/>
</dbReference>
<sequence>MGEPRELRGHDRPIRSLAAVLAGDGRVLLASGDAYGFVRLWDPESGEPAGGPATVDADTVVALGAVRLGSGAWALASCGRMRFTRWDPVDVRDTGSPSWQADAHGAWHMAVVPATAAAPAWIVAAAQGGVRVIDPENGRTVFEATGEGLDDDPVTLRLAGGRIGDGTAGFAVVRYGGDLELWAPSGAGEWQRRDIPLPGSLLPNAMAFFTGADGEPRIAVAERQTVTVLDVRTGEQVTQDEFDVRVDVLAPVPLEDRTLLALGFTHRQDVGVRLWDPHTRRLVGEVFHRVGPDIGDRGSGGGPMRSVITVAGPDGSVRVASAAGDDVVRVSAPLDPGSPSGIEGAQEMGAEIRVTGDTSVRATTVSAAIEAFNDAIKAVPVVDRDRLRAEYADLRRSWRVKGLVSGSLDEIAGILRAQLETDAGRGGGTYFLVNLMESERCVQVNTIQGGAFHPYRVWRTADGFSVYSNRSLTDRPRRWRRS</sequence>
<dbReference type="InterPro" id="IPR011047">
    <property type="entry name" value="Quinoprotein_ADH-like_sf"/>
</dbReference>
<evidence type="ECO:0008006" key="3">
    <source>
        <dbReference type="Google" id="ProtNLM"/>
    </source>
</evidence>
<dbReference type="AlphaFoldDB" id="A0A4R5BHV7"/>